<keyword evidence="2" id="KW-1185">Reference proteome</keyword>
<evidence type="ECO:0000313" key="2">
    <source>
        <dbReference type="Proteomes" id="UP000434639"/>
    </source>
</evidence>
<evidence type="ECO:0000313" key="1">
    <source>
        <dbReference type="EMBL" id="MTH53875.1"/>
    </source>
</evidence>
<proteinExistence type="predicted"/>
<protein>
    <submittedName>
        <fullName evidence="1">Sporulation protein YunB</fullName>
    </submittedName>
</protein>
<dbReference type="RefSeq" id="WP_155112396.1">
    <property type="nucleotide sequence ID" value="NZ_WMIB01000009.1"/>
</dbReference>
<organism evidence="1 2">
    <name type="scientific">Metabacillus mangrovi</name>
    <dbReference type="NCBI Taxonomy" id="1491830"/>
    <lineage>
        <taxon>Bacteria</taxon>
        <taxon>Bacillati</taxon>
        <taxon>Bacillota</taxon>
        <taxon>Bacilli</taxon>
        <taxon>Bacillales</taxon>
        <taxon>Bacillaceae</taxon>
        <taxon>Metabacillus</taxon>
    </lineage>
</organism>
<dbReference type="AlphaFoldDB" id="A0A7X2S5Z9"/>
<dbReference type="InterPro" id="IPR014197">
    <property type="entry name" value="Sporulation_prot_YunB"/>
</dbReference>
<comment type="caution">
    <text evidence="1">The sequence shown here is derived from an EMBL/GenBank/DDBJ whole genome shotgun (WGS) entry which is preliminary data.</text>
</comment>
<dbReference type="Proteomes" id="UP000434639">
    <property type="component" value="Unassembled WGS sequence"/>
</dbReference>
<accession>A0A7X2S5Z9</accession>
<gene>
    <name evidence="1" type="primary">yunB</name>
    <name evidence="1" type="ORF">GKZ89_10705</name>
</gene>
<name>A0A7X2S5Z9_9BACI</name>
<reference evidence="1 2" key="1">
    <citation type="journal article" date="2017" name="Int. J. Syst. Evol. Microbiol.">
        <title>Bacillus mangrovi sp. nov., isolated from a sediment sample from a mangrove forest.</title>
        <authorList>
            <person name="Gupta V."/>
            <person name="Singh P.K."/>
            <person name="Korpole S."/>
            <person name="Tanuku N.R.S."/>
            <person name="Pinnaka A.K."/>
        </authorList>
    </citation>
    <scope>NUCLEOTIDE SEQUENCE [LARGE SCALE GENOMIC DNA]</scope>
    <source>
        <strain evidence="1 2">KCTC 33872</strain>
    </source>
</reference>
<dbReference type="EMBL" id="WMIB01000009">
    <property type="protein sequence ID" value="MTH53875.1"/>
    <property type="molecule type" value="Genomic_DNA"/>
</dbReference>
<dbReference type="NCBIfam" id="TIGR02832">
    <property type="entry name" value="spo_yunB"/>
    <property type="match status" value="1"/>
</dbReference>
<sequence length="241" mass="26461">MAKFQRRLPKKGPMPFRYVLLLSFIFFIFTTAAGLYLVNKEIEPVLMSIAETETQKIASLIINDALKKQLEEEGDTSKLVTASVDKEGKLIDLDSGGVRRMLAGFTDHLQRNLLLAEKGKLESLNIPELNTENQDFIYEIPLGQTTGNVLLGGTGPKIPVRFEMIGHALTDSKTTAEPYGINNALIKINIDVKVNLRVIIPFSSKSTTVSASIPVDIKTVIGDVPDYYNNGGGQPPSIELN</sequence>
<dbReference type="PIRSF" id="PIRSF021383">
    <property type="entry name" value="YunB"/>
    <property type="match status" value="1"/>
</dbReference>
<dbReference type="Pfam" id="PF09560">
    <property type="entry name" value="Spore_YunB"/>
    <property type="match status" value="1"/>
</dbReference>
<dbReference type="OrthoDB" id="1649278at2"/>